<dbReference type="Proteomes" id="UP000006727">
    <property type="component" value="Chromosome 7"/>
</dbReference>
<dbReference type="InParanoid" id="A0A7I3Z4J5"/>
<dbReference type="Gramene" id="Pp3c7_24631V3.1">
    <property type="protein sequence ID" value="PAC:32923282.CDS.1"/>
    <property type="gene ID" value="Pp3c7_24631"/>
</dbReference>
<dbReference type="EnsemblPlants" id="Pp3c7_24631V3.1">
    <property type="protein sequence ID" value="PAC:32923282.CDS.1"/>
    <property type="gene ID" value="Pp3c7_24631"/>
</dbReference>
<dbReference type="AlphaFoldDB" id="A0A7I3Z4J5"/>
<accession>A0A7I3Z4J5</accession>
<keyword evidence="2" id="KW-1185">Reference proteome</keyword>
<reference evidence="1" key="3">
    <citation type="submission" date="2020-12" db="UniProtKB">
        <authorList>
            <consortium name="EnsemblPlants"/>
        </authorList>
    </citation>
    <scope>IDENTIFICATION</scope>
</reference>
<evidence type="ECO:0000313" key="1">
    <source>
        <dbReference type="EnsemblPlants" id="PAC:32923282.CDS.1"/>
    </source>
</evidence>
<sequence>MSSLVGWSACSTRCWRFLEFGALWLWRFPLISFTGPHSSTRFSDLYCGTAPGSHLFGHIRVQEGWTLS</sequence>
<reference evidence="1 2" key="1">
    <citation type="journal article" date="2008" name="Science">
        <title>The Physcomitrella genome reveals evolutionary insights into the conquest of land by plants.</title>
        <authorList>
            <person name="Rensing S."/>
            <person name="Lang D."/>
            <person name="Zimmer A."/>
            <person name="Terry A."/>
            <person name="Salamov A."/>
            <person name="Shapiro H."/>
            <person name="Nishiyama T."/>
            <person name="Perroud P.-F."/>
            <person name="Lindquist E."/>
            <person name="Kamisugi Y."/>
            <person name="Tanahashi T."/>
            <person name="Sakakibara K."/>
            <person name="Fujita T."/>
            <person name="Oishi K."/>
            <person name="Shin-I T."/>
            <person name="Kuroki Y."/>
            <person name="Toyoda A."/>
            <person name="Suzuki Y."/>
            <person name="Hashimoto A."/>
            <person name="Yamaguchi K."/>
            <person name="Sugano A."/>
            <person name="Kohara Y."/>
            <person name="Fujiyama A."/>
            <person name="Anterola A."/>
            <person name="Aoki S."/>
            <person name="Ashton N."/>
            <person name="Barbazuk W.B."/>
            <person name="Barker E."/>
            <person name="Bennetzen J."/>
            <person name="Bezanilla M."/>
            <person name="Blankenship R."/>
            <person name="Cho S.H."/>
            <person name="Dutcher S."/>
            <person name="Estelle M."/>
            <person name="Fawcett J.A."/>
            <person name="Gundlach H."/>
            <person name="Hanada K."/>
            <person name="Heyl A."/>
            <person name="Hicks K.A."/>
            <person name="Hugh J."/>
            <person name="Lohr M."/>
            <person name="Mayer K."/>
            <person name="Melkozernov A."/>
            <person name="Murata T."/>
            <person name="Nelson D."/>
            <person name="Pils B."/>
            <person name="Prigge M."/>
            <person name="Reiss B."/>
            <person name="Renner T."/>
            <person name="Rombauts S."/>
            <person name="Rushton P."/>
            <person name="Sanderfoot A."/>
            <person name="Schween G."/>
            <person name="Shiu S.-H."/>
            <person name="Stueber K."/>
            <person name="Theodoulou F.L."/>
            <person name="Tu H."/>
            <person name="Van de Peer Y."/>
            <person name="Verrier P.J."/>
            <person name="Waters E."/>
            <person name="Wood A."/>
            <person name="Yang L."/>
            <person name="Cove D."/>
            <person name="Cuming A."/>
            <person name="Hasebe M."/>
            <person name="Lucas S."/>
            <person name="Mishler D.B."/>
            <person name="Reski R."/>
            <person name="Grigoriev I."/>
            <person name="Quatrano R.S."/>
            <person name="Boore J.L."/>
        </authorList>
    </citation>
    <scope>NUCLEOTIDE SEQUENCE [LARGE SCALE GENOMIC DNA]</scope>
    <source>
        <strain evidence="1 2">cv. Gransden 2004</strain>
    </source>
</reference>
<evidence type="ECO:0000313" key="2">
    <source>
        <dbReference type="Proteomes" id="UP000006727"/>
    </source>
</evidence>
<organism evidence="1 2">
    <name type="scientific">Physcomitrium patens</name>
    <name type="common">Spreading-leaved earth moss</name>
    <name type="synonym">Physcomitrella patens</name>
    <dbReference type="NCBI Taxonomy" id="3218"/>
    <lineage>
        <taxon>Eukaryota</taxon>
        <taxon>Viridiplantae</taxon>
        <taxon>Streptophyta</taxon>
        <taxon>Embryophyta</taxon>
        <taxon>Bryophyta</taxon>
        <taxon>Bryophytina</taxon>
        <taxon>Bryopsida</taxon>
        <taxon>Funariidae</taxon>
        <taxon>Funariales</taxon>
        <taxon>Funariaceae</taxon>
        <taxon>Physcomitrium</taxon>
    </lineage>
</organism>
<protein>
    <submittedName>
        <fullName evidence="1">Uncharacterized protein</fullName>
    </submittedName>
</protein>
<proteinExistence type="predicted"/>
<reference evidence="1 2" key="2">
    <citation type="journal article" date="2018" name="Plant J.">
        <title>The Physcomitrella patens chromosome-scale assembly reveals moss genome structure and evolution.</title>
        <authorList>
            <person name="Lang D."/>
            <person name="Ullrich K.K."/>
            <person name="Murat F."/>
            <person name="Fuchs J."/>
            <person name="Jenkins J."/>
            <person name="Haas F.B."/>
            <person name="Piednoel M."/>
            <person name="Gundlach H."/>
            <person name="Van Bel M."/>
            <person name="Meyberg R."/>
            <person name="Vives C."/>
            <person name="Morata J."/>
            <person name="Symeonidi A."/>
            <person name="Hiss M."/>
            <person name="Muchero W."/>
            <person name="Kamisugi Y."/>
            <person name="Saleh O."/>
            <person name="Blanc G."/>
            <person name="Decker E.L."/>
            <person name="van Gessel N."/>
            <person name="Grimwood J."/>
            <person name="Hayes R.D."/>
            <person name="Graham S.W."/>
            <person name="Gunter L.E."/>
            <person name="McDaniel S.F."/>
            <person name="Hoernstein S.N.W."/>
            <person name="Larsson A."/>
            <person name="Li F.W."/>
            <person name="Perroud P.F."/>
            <person name="Phillips J."/>
            <person name="Ranjan P."/>
            <person name="Rokshar D.S."/>
            <person name="Rothfels C.J."/>
            <person name="Schneider L."/>
            <person name="Shu S."/>
            <person name="Stevenson D.W."/>
            <person name="Thummler F."/>
            <person name="Tillich M."/>
            <person name="Villarreal Aguilar J.C."/>
            <person name="Widiez T."/>
            <person name="Wong G.K."/>
            <person name="Wymore A."/>
            <person name="Zhang Y."/>
            <person name="Zimmer A.D."/>
            <person name="Quatrano R.S."/>
            <person name="Mayer K.F.X."/>
            <person name="Goodstein D."/>
            <person name="Casacuberta J.M."/>
            <person name="Vandepoele K."/>
            <person name="Reski R."/>
            <person name="Cuming A.C."/>
            <person name="Tuskan G.A."/>
            <person name="Maumus F."/>
            <person name="Salse J."/>
            <person name="Schmutz J."/>
            <person name="Rensing S.A."/>
        </authorList>
    </citation>
    <scope>NUCLEOTIDE SEQUENCE [LARGE SCALE GENOMIC DNA]</scope>
    <source>
        <strain evidence="1 2">cv. Gransden 2004</strain>
    </source>
</reference>
<dbReference type="EMBL" id="ABEU02000007">
    <property type="status" value="NOT_ANNOTATED_CDS"/>
    <property type="molecule type" value="Genomic_DNA"/>
</dbReference>
<name>A0A7I3Z4J5_PHYPA</name>